<evidence type="ECO:0000256" key="1">
    <source>
        <dbReference type="SAM" id="SignalP"/>
    </source>
</evidence>
<dbReference type="RefSeq" id="WP_168135149.1">
    <property type="nucleotide sequence ID" value="NZ_JAAVJH010000008.1"/>
</dbReference>
<dbReference type="PANTHER" id="PTHR34387:SF2">
    <property type="entry name" value="SLR1258 PROTEIN"/>
    <property type="match status" value="1"/>
</dbReference>
<dbReference type="PANTHER" id="PTHR34387">
    <property type="entry name" value="SLR1258 PROTEIN"/>
    <property type="match status" value="1"/>
</dbReference>
<accession>A0ABX1CQ70</accession>
<name>A0ABX1CQ70_9SPHN</name>
<proteinExistence type="predicted"/>
<dbReference type="Gene3D" id="3.30.70.2970">
    <property type="entry name" value="Protein of unknown function (DUF541), domain 2"/>
    <property type="match status" value="1"/>
</dbReference>
<keyword evidence="3" id="KW-1185">Reference proteome</keyword>
<feature type="signal peptide" evidence="1">
    <location>
        <begin position="1"/>
        <end position="18"/>
    </location>
</feature>
<dbReference type="Pfam" id="PF04402">
    <property type="entry name" value="SIMPL"/>
    <property type="match status" value="1"/>
</dbReference>
<evidence type="ECO:0000313" key="2">
    <source>
        <dbReference type="EMBL" id="NJR79599.1"/>
    </source>
</evidence>
<protein>
    <submittedName>
        <fullName evidence="2">SIMPL domain-containing protein</fullName>
    </submittedName>
</protein>
<organism evidence="2 3">
    <name type="scientific">Sphingomonas corticis</name>
    <dbReference type="NCBI Taxonomy" id="2722791"/>
    <lineage>
        <taxon>Bacteria</taxon>
        <taxon>Pseudomonadati</taxon>
        <taxon>Pseudomonadota</taxon>
        <taxon>Alphaproteobacteria</taxon>
        <taxon>Sphingomonadales</taxon>
        <taxon>Sphingomonadaceae</taxon>
        <taxon>Sphingomonas</taxon>
    </lineage>
</organism>
<sequence length="253" mass="25573">MKPLILAAVTLLPAAAAAQQVPAERTIRVTGVGVVRTPPDLARIDYWIRGEGATPDAASQALAARQRAVAGALAQLLGAGTDVTTSNVLVIEVKEKGCDDSGYNGQPRLSQGACAVTGYLARAQGLVRTRAVEKAGTAVGLAARLGASDARLSAFELADRAAAQRAATAAAIADAKVRAEAVAAGAGARLGALVSVNDQASYAPADLGAFPNALAAPPPPPPEQMAAPVAIDVKPAPIETRQQVFVSYGIADR</sequence>
<reference evidence="2 3" key="1">
    <citation type="submission" date="2020-03" db="EMBL/GenBank/DDBJ databases">
        <authorList>
            <person name="Wang L."/>
            <person name="He N."/>
            <person name="Li Y."/>
            <person name="Fang Y."/>
            <person name="Zhang F."/>
        </authorList>
    </citation>
    <scope>NUCLEOTIDE SEQUENCE [LARGE SCALE GENOMIC DNA]</scope>
    <source>
        <strain evidence="2 3">36D10-4-7</strain>
    </source>
</reference>
<dbReference type="Gene3D" id="3.30.110.170">
    <property type="entry name" value="Protein of unknown function (DUF541), domain 1"/>
    <property type="match status" value="1"/>
</dbReference>
<comment type="caution">
    <text evidence="2">The sequence shown here is derived from an EMBL/GenBank/DDBJ whole genome shotgun (WGS) entry which is preliminary data.</text>
</comment>
<gene>
    <name evidence="2" type="ORF">HBH26_13510</name>
</gene>
<dbReference type="InterPro" id="IPR007497">
    <property type="entry name" value="SIMPL/DUF541"/>
</dbReference>
<dbReference type="InterPro" id="IPR052022">
    <property type="entry name" value="26kDa_periplasmic_antigen"/>
</dbReference>
<keyword evidence="1" id="KW-0732">Signal</keyword>
<evidence type="ECO:0000313" key="3">
    <source>
        <dbReference type="Proteomes" id="UP000732399"/>
    </source>
</evidence>
<dbReference type="Proteomes" id="UP000732399">
    <property type="component" value="Unassembled WGS sequence"/>
</dbReference>
<dbReference type="EMBL" id="JAAVJH010000008">
    <property type="protein sequence ID" value="NJR79599.1"/>
    <property type="molecule type" value="Genomic_DNA"/>
</dbReference>
<feature type="chain" id="PRO_5047504851" evidence="1">
    <location>
        <begin position="19"/>
        <end position="253"/>
    </location>
</feature>